<sequence>MFTKLRGLDFKVLSEVYVDTAFTNIFGDQNLESLPEVYWRIRPNKLQGPEFRVLT</sequence>
<proteinExistence type="predicted"/>
<keyword evidence="2" id="KW-1185">Reference proteome</keyword>
<protein>
    <submittedName>
        <fullName evidence="1">Gp34.93</fullName>
    </submittedName>
</protein>
<dbReference type="Proteomes" id="UP000001590">
    <property type="component" value="Segment"/>
</dbReference>
<evidence type="ECO:0000313" key="1">
    <source>
        <dbReference type="EMBL" id="ACI91109.1"/>
    </source>
</evidence>
<name>B6V326_BPSP1</name>
<organism evidence="1 2">
    <name type="scientific">Bacillus phage SP01</name>
    <name type="common">Bacteriophage SP01</name>
    <dbReference type="NCBI Taxonomy" id="2884427"/>
    <lineage>
        <taxon>Viruses</taxon>
        <taxon>Duplodnaviria</taxon>
        <taxon>Heunggongvirae</taxon>
        <taxon>Uroviricota</taxon>
        <taxon>Caudoviricetes</taxon>
        <taxon>Herelleviridae</taxon>
        <taxon>Spounavirinae</taxon>
        <taxon>Okubovirus</taxon>
        <taxon>Okubovirus SPO1</taxon>
    </lineage>
</organism>
<dbReference type="KEGG" id="vg:7009198"/>
<reference evidence="1 2" key="1">
    <citation type="journal article" date="2009" name="J. Mol. Biol.">
        <title>The genome of Bacillus subtilis bacteriophage SPO1.</title>
        <authorList>
            <person name="Stewart C.R."/>
            <person name="Casjens S.R."/>
            <person name="Cresawn S.G."/>
            <person name="Houtz J.M."/>
            <person name="Smith A.L."/>
            <person name="Ford M.E."/>
            <person name="Peebles C.L."/>
            <person name="Hatfull G.F."/>
            <person name="Hendrix R.W."/>
            <person name="Huang W.M."/>
            <person name="Pedulla M.L."/>
        </authorList>
    </citation>
    <scope>NUCLEOTIDE SEQUENCE [LARGE SCALE GENOMIC DNA]</scope>
</reference>
<dbReference type="EMBL" id="FJ230960">
    <property type="protein sequence ID" value="ACI91109.1"/>
    <property type="molecule type" value="Genomic_DNA"/>
</dbReference>
<evidence type="ECO:0000313" key="2">
    <source>
        <dbReference type="Proteomes" id="UP000001590"/>
    </source>
</evidence>
<dbReference type="RefSeq" id="YP_002300480.1">
    <property type="nucleotide sequence ID" value="NC_011421.1"/>
</dbReference>
<organismHost>
    <name type="scientific">Bacillus subtilis</name>
    <dbReference type="NCBI Taxonomy" id="1423"/>
</organismHost>
<dbReference type="GeneID" id="7009198"/>
<gene>
    <name evidence="1" type="primary">34.93</name>
    <name evidence="1" type="ORF">SPO1_209</name>
</gene>
<accession>B6V326</accession>